<dbReference type="EMBL" id="JACIBX010000002">
    <property type="protein sequence ID" value="MBB3711387.1"/>
    <property type="molecule type" value="Genomic_DNA"/>
</dbReference>
<evidence type="ECO:0000313" key="5">
    <source>
        <dbReference type="Proteomes" id="UP000576152"/>
    </source>
</evidence>
<dbReference type="Gene3D" id="3.60.110.10">
    <property type="entry name" value="Carbon-nitrogen hydrolase"/>
    <property type="match status" value="1"/>
</dbReference>
<dbReference type="SUPFAM" id="SSF56317">
    <property type="entry name" value="Carbon-nitrogen hydrolase"/>
    <property type="match status" value="1"/>
</dbReference>
<feature type="domain" description="CN hydrolase" evidence="3">
    <location>
        <begin position="2"/>
        <end position="255"/>
    </location>
</feature>
<dbReference type="Pfam" id="PF00795">
    <property type="entry name" value="CN_hydrolase"/>
    <property type="match status" value="1"/>
</dbReference>
<reference evidence="4 5" key="1">
    <citation type="submission" date="2020-08" db="EMBL/GenBank/DDBJ databases">
        <title>Genomic Encyclopedia of Type Strains, Phase III (KMG-III): the genomes of soil and plant-associated and newly described type strains.</title>
        <authorList>
            <person name="Whitman W."/>
        </authorList>
    </citation>
    <scope>NUCLEOTIDE SEQUENCE [LARGE SCALE GENOMIC DNA]</scope>
    <source>
        <strain evidence="4 5">CECT 8572</strain>
    </source>
</reference>
<dbReference type="PROSITE" id="PS01227">
    <property type="entry name" value="UPF0012"/>
    <property type="match status" value="1"/>
</dbReference>
<dbReference type="RefSeq" id="WP_183470356.1">
    <property type="nucleotide sequence ID" value="NZ_JACIBX010000002.1"/>
</dbReference>
<protein>
    <submittedName>
        <fullName evidence="4">Amidohydrolase</fullName>
    </submittedName>
</protein>
<dbReference type="PANTHER" id="PTHR23088:SF27">
    <property type="entry name" value="DEAMINATED GLUTATHIONE AMIDASE"/>
    <property type="match status" value="1"/>
</dbReference>
<dbReference type="InterPro" id="IPR001110">
    <property type="entry name" value="UPF0012_CS"/>
</dbReference>
<comment type="caution">
    <text evidence="4">The sequence shown here is derived from an EMBL/GenBank/DDBJ whole genome shotgun (WGS) entry which is preliminary data.</text>
</comment>
<dbReference type="CDD" id="cd07572">
    <property type="entry name" value="nit"/>
    <property type="match status" value="1"/>
</dbReference>
<dbReference type="InterPro" id="IPR003010">
    <property type="entry name" value="C-N_Hydrolase"/>
</dbReference>
<name>A0ABR6HLL7_9RHOB</name>
<dbReference type="Proteomes" id="UP000576152">
    <property type="component" value="Unassembled WGS sequence"/>
</dbReference>
<evidence type="ECO:0000259" key="3">
    <source>
        <dbReference type="PROSITE" id="PS50263"/>
    </source>
</evidence>
<proteinExistence type="inferred from homology"/>
<evidence type="ECO:0000256" key="1">
    <source>
        <dbReference type="ARBA" id="ARBA00010613"/>
    </source>
</evidence>
<dbReference type="InterPro" id="IPR045254">
    <property type="entry name" value="Nit1/2_C-N_Hydrolase"/>
</dbReference>
<dbReference type="PANTHER" id="PTHR23088">
    <property type="entry name" value="NITRILASE-RELATED"/>
    <property type="match status" value="1"/>
</dbReference>
<dbReference type="InterPro" id="IPR036526">
    <property type="entry name" value="C-N_Hydrolase_sf"/>
</dbReference>
<accession>A0ABR6HLL7</accession>
<organism evidence="4 5">
    <name type="scientific">Limimaricola variabilis</name>
    <dbReference type="NCBI Taxonomy" id="1492771"/>
    <lineage>
        <taxon>Bacteria</taxon>
        <taxon>Pseudomonadati</taxon>
        <taxon>Pseudomonadota</taxon>
        <taxon>Alphaproteobacteria</taxon>
        <taxon>Rhodobacterales</taxon>
        <taxon>Paracoccaceae</taxon>
        <taxon>Limimaricola</taxon>
    </lineage>
</organism>
<dbReference type="PROSITE" id="PS50263">
    <property type="entry name" value="CN_HYDROLASE"/>
    <property type="match status" value="1"/>
</dbReference>
<keyword evidence="5" id="KW-1185">Reference proteome</keyword>
<sequence length="278" mass="29843">MSRAALLQLTASDDPAQNVETLRGMVREAVAQGAELVCTPEVSNCVSASRSRQIEVLRPEAEDPMLAAMRDEAARAGIWLSLGSIAVKTDDPDGPFANRSFLIGPDGGIAARYDKIHMFDVEVSATETYRESAGYRPGDRAVLAETPLGRIGLSICYDVRFPHLYRRLAQAGAEILLVPSAFSPVTGAAHWETLLRARAIETGCYVLAAAQTGRHAAREGRARETWGHSLAVDPWGAVIADSGTAPGVAIVDLDMAEVAQARRRVPSLAHDRPYDGPE</sequence>
<comment type="similarity">
    <text evidence="1">Belongs to the carbon-nitrogen hydrolase superfamily. NIT1/NIT2 family.</text>
</comment>
<keyword evidence="2" id="KW-0378">Hydrolase</keyword>
<gene>
    <name evidence="4" type="ORF">FHS00_000949</name>
</gene>
<evidence type="ECO:0000313" key="4">
    <source>
        <dbReference type="EMBL" id="MBB3711387.1"/>
    </source>
</evidence>
<evidence type="ECO:0000256" key="2">
    <source>
        <dbReference type="ARBA" id="ARBA00022801"/>
    </source>
</evidence>